<dbReference type="InterPro" id="IPR046521">
    <property type="entry name" value="DUF6698"/>
</dbReference>
<keyword evidence="3" id="KW-1185">Reference proteome</keyword>
<proteinExistence type="predicted"/>
<feature type="compositionally biased region" description="Acidic residues" evidence="1">
    <location>
        <begin position="86"/>
        <end position="96"/>
    </location>
</feature>
<feature type="region of interest" description="Disordered" evidence="1">
    <location>
        <begin position="78"/>
        <end position="244"/>
    </location>
</feature>
<accession>A0A4Z0A352</accession>
<dbReference type="OrthoDB" id="3220614at2759"/>
<comment type="caution">
    <text evidence="2">The sequence shown here is derived from an EMBL/GenBank/DDBJ whole genome shotgun (WGS) entry which is preliminary data.</text>
</comment>
<dbReference type="AlphaFoldDB" id="A0A4Z0A352"/>
<evidence type="ECO:0000256" key="1">
    <source>
        <dbReference type="SAM" id="MobiDB-lite"/>
    </source>
</evidence>
<gene>
    <name evidence="2" type="ORF">EWM64_g3713</name>
</gene>
<name>A0A4Z0A352_9AGAM</name>
<dbReference type="Proteomes" id="UP000298061">
    <property type="component" value="Unassembled WGS sequence"/>
</dbReference>
<feature type="compositionally biased region" description="Acidic residues" evidence="1">
    <location>
        <begin position="172"/>
        <end position="188"/>
    </location>
</feature>
<protein>
    <submittedName>
        <fullName evidence="2">Uncharacterized protein</fullName>
    </submittedName>
</protein>
<sequence length="244" mass="27204">MLYGNSEYVKRDPEAGLFQSEILVKARYALSSKSRWSTKDGTFDYVVAYNKVVAQFETNPEDVWVLKTLAWFNKEVFGSENGLDPNGDDSASDPDTDDKSGDETVDPLDQQAQQAKEAVEQSEDDGTNNDHHTSDDNDKEMVEQQPGPYDVEYKEEEDAMMEQWPELRAFDAEDEPQEQDTKDEDEDSGQDKPSSSRRSSSQPPIHANLPTPTVKKRQPAVIPAPRMTAQPAVVAQGNASAKQA</sequence>
<dbReference type="Pfam" id="PF20414">
    <property type="entry name" value="DUF6698"/>
    <property type="match status" value="1"/>
</dbReference>
<dbReference type="STRING" id="135208.A0A4Z0A352"/>
<reference evidence="2 3" key="1">
    <citation type="submission" date="2019-02" db="EMBL/GenBank/DDBJ databases">
        <title>Genome sequencing of the rare red list fungi Hericium alpestre (H. flagellum).</title>
        <authorList>
            <person name="Buettner E."/>
            <person name="Kellner H."/>
        </authorList>
    </citation>
    <scope>NUCLEOTIDE SEQUENCE [LARGE SCALE GENOMIC DNA]</scope>
    <source>
        <strain evidence="2 3">DSM 108284</strain>
    </source>
</reference>
<dbReference type="EMBL" id="SFCI01000359">
    <property type="protein sequence ID" value="TFY80299.1"/>
    <property type="molecule type" value="Genomic_DNA"/>
</dbReference>
<evidence type="ECO:0000313" key="3">
    <source>
        <dbReference type="Proteomes" id="UP000298061"/>
    </source>
</evidence>
<evidence type="ECO:0000313" key="2">
    <source>
        <dbReference type="EMBL" id="TFY80299.1"/>
    </source>
</evidence>
<feature type="compositionally biased region" description="Basic and acidic residues" evidence="1">
    <location>
        <begin position="128"/>
        <end position="142"/>
    </location>
</feature>
<organism evidence="2 3">
    <name type="scientific">Hericium alpestre</name>
    <dbReference type="NCBI Taxonomy" id="135208"/>
    <lineage>
        <taxon>Eukaryota</taxon>
        <taxon>Fungi</taxon>
        <taxon>Dikarya</taxon>
        <taxon>Basidiomycota</taxon>
        <taxon>Agaricomycotina</taxon>
        <taxon>Agaricomycetes</taxon>
        <taxon>Russulales</taxon>
        <taxon>Hericiaceae</taxon>
        <taxon>Hericium</taxon>
    </lineage>
</organism>